<evidence type="ECO:0000313" key="1">
    <source>
        <dbReference type="EMBL" id="CAD9395398.1"/>
    </source>
</evidence>
<dbReference type="GO" id="GO:0004497">
    <property type="term" value="F:monooxygenase activity"/>
    <property type="evidence" value="ECO:0007669"/>
    <property type="project" value="InterPro"/>
</dbReference>
<organism evidence="1">
    <name type="scientific">Alexandrium andersonii</name>
    <dbReference type="NCBI Taxonomy" id="327968"/>
    <lineage>
        <taxon>Eukaryota</taxon>
        <taxon>Sar</taxon>
        <taxon>Alveolata</taxon>
        <taxon>Dinophyceae</taxon>
        <taxon>Gonyaulacales</taxon>
        <taxon>Pyrocystaceae</taxon>
        <taxon>Alexandrium</taxon>
    </lineage>
</organism>
<evidence type="ECO:0008006" key="2">
    <source>
        <dbReference type="Google" id="ProtNLM"/>
    </source>
</evidence>
<dbReference type="SUPFAM" id="SSF48264">
    <property type="entry name" value="Cytochrome P450"/>
    <property type="match status" value="1"/>
</dbReference>
<dbReference type="GO" id="GO:0020037">
    <property type="term" value="F:heme binding"/>
    <property type="evidence" value="ECO:0007669"/>
    <property type="project" value="InterPro"/>
</dbReference>
<reference evidence="1" key="1">
    <citation type="submission" date="2021-01" db="EMBL/GenBank/DDBJ databases">
        <authorList>
            <person name="Corre E."/>
            <person name="Pelletier E."/>
            <person name="Niang G."/>
            <person name="Scheremetjew M."/>
            <person name="Finn R."/>
            <person name="Kale V."/>
            <person name="Holt S."/>
            <person name="Cochrane G."/>
            <person name="Meng A."/>
            <person name="Brown T."/>
            <person name="Cohen L."/>
        </authorList>
    </citation>
    <scope>NUCLEOTIDE SEQUENCE</scope>
    <source>
        <strain evidence="1">CCMP2222</strain>
    </source>
</reference>
<gene>
    <name evidence="1" type="ORF">AAND1436_LOCUS10783</name>
</gene>
<dbReference type="GO" id="GO:0016705">
    <property type="term" value="F:oxidoreductase activity, acting on paired donors, with incorporation or reduction of molecular oxygen"/>
    <property type="evidence" value="ECO:0007669"/>
    <property type="project" value="InterPro"/>
</dbReference>
<dbReference type="EMBL" id="HBGQ01021777">
    <property type="protein sequence ID" value="CAD9395398.1"/>
    <property type="molecule type" value="Transcribed_RNA"/>
</dbReference>
<name>A0A7S2BFU4_9DINO</name>
<protein>
    <recommendedName>
        <fullName evidence="2">Cytochrome P450</fullName>
    </recommendedName>
</protein>
<dbReference type="InterPro" id="IPR036396">
    <property type="entry name" value="Cyt_P450_sf"/>
</dbReference>
<proteinExistence type="predicted"/>
<sequence>MSDSTPLNQPQGWGDIDEVLNAPLKNVSPDASWISVIGMWLTLPLNIIQGLFGGLCAFYYRAYAFMDCCCTIYDSVMKGRPCYMAWTWWRYMPATLVALIRHKKSRFALFRWEWEACGRGEYFWQGEGIWATSHAKNSEIMRSQQERSESFACLRACVPDLFAEGLLIFLPTGGSGSEWAAVRAALHSMFLDQRLPNYGDRLRDLPKKIEEAWQSPTAADLADKAVLQRMVCRCVFFMMFGVWISEEDAQTLTGWRTAASFFVLPRLVQRFLFNIGIGKVKTLRRKTVQIIEKHKLQQLFVDMNEKLPAAYRREQVVKLCDQIMYVIGFAGIGGTSAAVESTCGFLQLKTGEVPEDAVDFSKYPSTPDMLAAYKRNPEKFIKEVCRLDPPVTSATSVLSQDLEAEMGETGKVLSMPKGSLRQYALSLANRDPKVFDQPSLFDPTRGDLSKSLTWNGEFDGGEDNFPRLCPGRYLSMQVARAIVDHASKALQAGAGP</sequence>
<dbReference type="GO" id="GO:0005506">
    <property type="term" value="F:iron ion binding"/>
    <property type="evidence" value="ECO:0007669"/>
    <property type="project" value="InterPro"/>
</dbReference>
<accession>A0A7S2BFU4</accession>
<dbReference type="AlphaFoldDB" id="A0A7S2BFU4"/>
<dbReference type="Gene3D" id="1.10.630.10">
    <property type="entry name" value="Cytochrome P450"/>
    <property type="match status" value="1"/>
</dbReference>